<keyword evidence="14 24" id="KW-0067">ATP-binding</keyword>
<proteinExistence type="predicted"/>
<keyword evidence="18" id="KW-0325">Glycoprotein</keyword>
<dbReference type="Gene3D" id="1.10.510.10">
    <property type="entry name" value="Transferase(Phosphotransferase) domain 1"/>
    <property type="match status" value="1"/>
</dbReference>
<comment type="catalytic activity">
    <reaction evidence="19">
        <text>L-threonyl-[protein] + ATP = O-phospho-L-threonyl-[protein] + ADP + H(+)</text>
        <dbReference type="Rhea" id="RHEA:46608"/>
        <dbReference type="Rhea" id="RHEA-COMP:11060"/>
        <dbReference type="Rhea" id="RHEA-COMP:11605"/>
        <dbReference type="ChEBI" id="CHEBI:15378"/>
        <dbReference type="ChEBI" id="CHEBI:30013"/>
        <dbReference type="ChEBI" id="CHEBI:30616"/>
        <dbReference type="ChEBI" id="CHEBI:61977"/>
        <dbReference type="ChEBI" id="CHEBI:456216"/>
        <dbReference type="EC" id="2.7.11.1"/>
    </reaction>
</comment>
<dbReference type="InterPro" id="IPR032675">
    <property type="entry name" value="LRR_dom_sf"/>
</dbReference>
<evidence type="ECO:0000256" key="8">
    <source>
        <dbReference type="ARBA" id="ARBA00022679"/>
    </source>
</evidence>
<dbReference type="EMBL" id="BQKI01000074">
    <property type="protein sequence ID" value="GJN19322.1"/>
    <property type="molecule type" value="Genomic_DNA"/>
</dbReference>
<evidence type="ECO:0000256" key="20">
    <source>
        <dbReference type="ARBA" id="ARBA00048679"/>
    </source>
</evidence>
<keyword evidence="13" id="KW-0418">Kinase</keyword>
<evidence type="ECO:0000256" key="25">
    <source>
        <dbReference type="SAM" id="Phobius"/>
    </source>
</evidence>
<comment type="catalytic activity">
    <reaction evidence="20">
        <text>L-seryl-[protein] + ATP = O-phospho-L-seryl-[protein] + ADP + H(+)</text>
        <dbReference type="Rhea" id="RHEA:17989"/>
        <dbReference type="Rhea" id="RHEA-COMP:9863"/>
        <dbReference type="Rhea" id="RHEA-COMP:11604"/>
        <dbReference type="ChEBI" id="CHEBI:15378"/>
        <dbReference type="ChEBI" id="CHEBI:29999"/>
        <dbReference type="ChEBI" id="CHEBI:30616"/>
        <dbReference type="ChEBI" id="CHEBI:83421"/>
        <dbReference type="ChEBI" id="CHEBI:456216"/>
        <dbReference type="EC" id="2.7.11.1"/>
    </reaction>
</comment>
<dbReference type="SUPFAM" id="SSF56112">
    <property type="entry name" value="Protein kinase-like (PK-like)"/>
    <property type="match status" value="1"/>
</dbReference>
<evidence type="ECO:0000313" key="27">
    <source>
        <dbReference type="EMBL" id="GJN19322.1"/>
    </source>
</evidence>
<dbReference type="InterPro" id="IPR017441">
    <property type="entry name" value="Protein_kinase_ATP_BS"/>
</dbReference>
<evidence type="ECO:0000256" key="15">
    <source>
        <dbReference type="ARBA" id="ARBA00022989"/>
    </source>
</evidence>
<evidence type="ECO:0000256" key="11">
    <source>
        <dbReference type="ARBA" id="ARBA00022737"/>
    </source>
</evidence>
<sequence length="637" mass="69486">MRGNLPSSIGNLPSQLQTLRLQQNKLTGTIPVEIGNLRNLTQLHMDMNQSTGRIPQTIGNLSKLLALSFAQNNLSGRVPDSIDNLIQLTEFHLDGNNFSGGIPAGLGRWRQLQKLNLSHNSFDGSIPSEIFKISSLSQSLDLSHNLFTGPLSLDIGNLINLGSIQISNNHLTGDIPSSLGKCVLLEVLHMEGNRLTGTIPQSFMNLKSIKEMDVSRNRLSGKIPEFLTLLSSLQALNLSFNHFEGPVPSGGIFSNASKIFLNGNNRLCANDPDTSLSLCPGLASKGENKSFVLKIVISIAVAAVVVLLICFVAILVRRRKERSSQPSSSDVEKITYEDIAKATNGFSSVNLVGLGSFGAVYKGIFPFEDDPVAIKVFNLNRYGAPTSFIAECKALRNTRHRNLVKVLTLCTTVDPTGSDFKALIFQYMANGSLESWLYPEGHGYDKQRFLSLGERINIALDIAYALDYLHNQCATPIIHCDLKPSNVLLDLQMTAYVSDFGLARFMCASSTMEPEYGMGGKISMTGDVYSYGVLLLEMFTGRCPTDEKLKESFSLHKHVATKFPYGVAGILDPTLLDNELGGENSEMMQSCVLPMVKLGLTCSMESPRERPGMAQVSSAIATIKRATLELCSGKGRY</sequence>
<dbReference type="Pfam" id="PF00560">
    <property type="entry name" value="LRR_1"/>
    <property type="match status" value="5"/>
</dbReference>
<dbReference type="InterPro" id="IPR000719">
    <property type="entry name" value="Prot_kinase_dom"/>
</dbReference>
<evidence type="ECO:0000256" key="1">
    <source>
        <dbReference type="ARBA" id="ARBA00004162"/>
    </source>
</evidence>
<dbReference type="PROSITE" id="PS00108">
    <property type="entry name" value="PROTEIN_KINASE_ST"/>
    <property type="match status" value="1"/>
</dbReference>
<evidence type="ECO:0000259" key="26">
    <source>
        <dbReference type="PROSITE" id="PS50011"/>
    </source>
</evidence>
<evidence type="ECO:0000256" key="12">
    <source>
        <dbReference type="ARBA" id="ARBA00022741"/>
    </source>
</evidence>
<evidence type="ECO:0000256" key="21">
    <source>
        <dbReference type="ARBA" id="ARBA00054320"/>
    </source>
</evidence>
<dbReference type="Proteomes" id="UP001054889">
    <property type="component" value="Unassembled WGS sequence"/>
</dbReference>
<keyword evidence="9 25" id="KW-0812">Transmembrane</keyword>
<comment type="caution">
    <text evidence="27">The sequence shown here is derived from an EMBL/GenBank/DDBJ whole genome shotgun (WGS) entry which is preliminary data.</text>
</comment>
<comment type="function">
    <text evidence="22">The processed protein kinase Xa21 chain released by protein cleavage after X.oryzae pv. oryzae protein Ax21 detection translocates into the nucleus where it can bind and regulate WRKY62, a transcription factor. Confers resistance to the bacterial pathogen X.oryzae pv. oryzae (Xoo).</text>
</comment>
<evidence type="ECO:0000256" key="10">
    <source>
        <dbReference type="ARBA" id="ARBA00022729"/>
    </source>
</evidence>
<dbReference type="GO" id="GO:0005789">
    <property type="term" value="C:endoplasmic reticulum membrane"/>
    <property type="evidence" value="ECO:0007669"/>
    <property type="project" value="UniProtKB-SubCell"/>
</dbReference>
<evidence type="ECO:0000256" key="9">
    <source>
        <dbReference type="ARBA" id="ARBA00022692"/>
    </source>
</evidence>
<evidence type="ECO:0000256" key="5">
    <source>
        <dbReference type="ARBA" id="ARBA00022527"/>
    </source>
</evidence>
<dbReference type="FunFam" id="1.10.510.10:FF:000358">
    <property type="entry name" value="Putative leucine-rich repeat receptor-like serine/threonine-protein kinase"/>
    <property type="match status" value="1"/>
</dbReference>
<dbReference type="AlphaFoldDB" id="A0AAV5E951"/>
<feature type="binding site" evidence="24">
    <location>
        <position position="375"/>
    </location>
    <ligand>
        <name>ATP</name>
        <dbReference type="ChEBI" id="CHEBI:30616"/>
    </ligand>
</feature>
<keyword evidence="16 25" id="KW-0472">Membrane</keyword>
<gene>
    <name evidence="27" type="primary">gb06588</name>
    <name evidence="27" type="ORF">PR202_gb06588</name>
</gene>
<evidence type="ECO:0000256" key="16">
    <source>
        <dbReference type="ARBA" id="ARBA00023136"/>
    </source>
</evidence>
<keyword evidence="17" id="KW-0675">Receptor</keyword>
<keyword evidence="28" id="KW-1185">Reference proteome</keyword>
<dbReference type="SUPFAM" id="SSF52058">
    <property type="entry name" value="L domain-like"/>
    <property type="match status" value="1"/>
</dbReference>
<dbReference type="PROSITE" id="PS00107">
    <property type="entry name" value="PROTEIN_KINASE_ATP"/>
    <property type="match status" value="1"/>
</dbReference>
<dbReference type="Pfam" id="PF13855">
    <property type="entry name" value="LRR_8"/>
    <property type="match status" value="1"/>
</dbReference>
<keyword evidence="7" id="KW-0433">Leucine-rich repeat</keyword>
<evidence type="ECO:0000256" key="23">
    <source>
        <dbReference type="ARBA" id="ARBA00072040"/>
    </source>
</evidence>
<dbReference type="PANTHER" id="PTHR27008">
    <property type="entry name" value="OS04G0122200 PROTEIN"/>
    <property type="match status" value="1"/>
</dbReference>
<keyword evidence="6" id="KW-0597">Phosphoprotein</keyword>
<dbReference type="PANTHER" id="PTHR27008:SF548">
    <property type="entry name" value="OS02G0211800 PROTEIN"/>
    <property type="match status" value="1"/>
</dbReference>
<keyword evidence="8" id="KW-0808">Transferase</keyword>
<reference evidence="27" key="1">
    <citation type="journal article" date="2018" name="DNA Res.">
        <title>Multiple hybrid de novo genome assembly of finger millet, an orphan allotetraploid crop.</title>
        <authorList>
            <person name="Hatakeyama M."/>
            <person name="Aluri S."/>
            <person name="Balachadran M.T."/>
            <person name="Sivarajan S.R."/>
            <person name="Patrignani A."/>
            <person name="Gruter S."/>
            <person name="Poveda L."/>
            <person name="Shimizu-Inatsugi R."/>
            <person name="Baeten J."/>
            <person name="Francoijs K.J."/>
            <person name="Nataraja K.N."/>
            <person name="Reddy Y.A.N."/>
            <person name="Phadnis S."/>
            <person name="Ravikumar R.L."/>
            <person name="Schlapbach R."/>
            <person name="Sreeman S.M."/>
            <person name="Shimizu K.K."/>
        </authorList>
    </citation>
    <scope>NUCLEOTIDE SEQUENCE</scope>
</reference>
<feature type="transmembrane region" description="Helical" evidence="25">
    <location>
        <begin position="291"/>
        <end position="316"/>
    </location>
</feature>
<dbReference type="Pfam" id="PF07714">
    <property type="entry name" value="PK_Tyr_Ser-Thr"/>
    <property type="match status" value="1"/>
</dbReference>
<keyword evidence="11" id="KW-0677">Repeat</keyword>
<keyword evidence="10" id="KW-0732">Signal</keyword>
<dbReference type="SMART" id="SM00220">
    <property type="entry name" value="S_TKc"/>
    <property type="match status" value="1"/>
</dbReference>
<dbReference type="InterPro" id="IPR008271">
    <property type="entry name" value="Ser/Thr_kinase_AS"/>
</dbReference>
<dbReference type="PROSITE" id="PS50011">
    <property type="entry name" value="PROTEIN_KINASE_DOM"/>
    <property type="match status" value="1"/>
</dbReference>
<dbReference type="InterPro" id="IPR011009">
    <property type="entry name" value="Kinase-like_dom_sf"/>
</dbReference>
<evidence type="ECO:0000256" key="4">
    <source>
        <dbReference type="ARBA" id="ARBA00022475"/>
    </source>
</evidence>
<comment type="subcellular location">
    <subcellularLocation>
        <location evidence="1">Cell membrane</location>
        <topology evidence="1">Single-pass membrane protein</topology>
    </subcellularLocation>
    <subcellularLocation>
        <location evidence="2">Endoplasmic reticulum membrane</location>
        <topology evidence="2">Single-pass membrane protein</topology>
    </subcellularLocation>
</comment>
<dbReference type="GO" id="GO:0005886">
    <property type="term" value="C:plasma membrane"/>
    <property type="evidence" value="ECO:0007669"/>
    <property type="project" value="UniProtKB-SubCell"/>
</dbReference>
<dbReference type="GO" id="GO:0004674">
    <property type="term" value="F:protein serine/threonine kinase activity"/>
    <property type="evidence" value="ECO:0007669"/>
    <property type="project" value="UniProtKB-KW"/>
</dbReference>
<reference evidence="27" key="2">
    <citation type="submission" date="2021-12" db="EMBL/GenBank/DDBJ databases">
        <title>Resequencing data analysis of finger millet.</title>
        <authorList>
            <person name="Hatakeyama M."/>
            <person name="Aluri S."/>
            <person name="Balachadran M.T."/>
            <person name="Sivarajan S.R."/>
            <person name="Poveda L."/>
            <person name="Shimizu-Inatsugi R."/>
            <person name="Schlapbach R."/>
            <person name="Sreeman S.M."/>
            <person name="Shimizu K.K."/>
        </authorList>
    </citation>
    <scope>NUCLEOTIDE SEQUENCE</scope>
</reference>
<name>A0AAV5E951_ELECO</name>
<evidence type="ECO:0000256" key="13">
    <source>
        <dbReference type="ARBA" id="ARBA00022777"/>
    </source>
</evidence>
<dbReference type="InterPro" id="IPR051809">
    <property type="entry name" value="Plant_receptor-like_S/T_kinase"/>
</dbReference>
<evidence type="ECO:0000256" key="3">
    <source>
        <dbReference type="ARBA" id="ARBA00012513"/>
    </source>
</evidence>
<evidence type="ECO:0000256" key="6">
    <source>
        <dbReference type="ARBA" id="ARBA00022553"/>
    </source>
</evidence>
<protein>
    <recommendedName>
        <fullName evidence="23">Receptor kinase-like protein Xa21</fullName>
        <ecNumber evidence="3">2.7.11.1</ecNumber>
    </recommendedName>
</protein>
<keyword evidence="12 24" id="KW-0547">Nucleotide-binding</keyword>
<accession>A0AAV5E951</accession>
<keyword evidence="5" id="KW-0723">Serine/threonine-protein kinase</keyword>
<dbReference type="Gene3D" id="3.80.10.10">
    <property type="entry name" value="Ribonuclease Inhibitor"/>
    <property type="match status" value="1"/>
</dbReference>
<evidence type="ECO:0000256" key="14">
    <source>
        <dbReference type="ARBA" id="ARBA00022840"/>
    </source>
</evidence>
<evidence type="ECO:0000313" key="28">
    <source>
        <dbReference type="Proteomes" id="UP001054889"/>
    </source>
</evidence>
<dbReference type="Gene3D" id="3.30.200.20">
    <property type="entry name" value="Phosphorylase Kinase, domain 1"/>
    <property type="match status" value="1"/>
</dbReference>
<evidence type="ECO:0000256" key="17">
    <source>
        <dbReference type="ARBA" id="ARBA00023170"/>
    </source>
</evidence>
<dbReference type="EC" id="2.7.11.1" evidence="3"/>
<dbReference type="InterPro" id="IPR001611">
    <property type="entry name" value="Leu-rich_rpt"/>
</dbReference>
<evidence type="ECO:0000256" key="24">
    <source>
        <dbReference type="PROSITE-ProRule" id="PRU10141"/>
    </source>
</evidence>
<evidence type="ECO:0000256" key="18">
    <source>
        <dbReference type="ARBA" id="ARBA00023180"/>
    </source>
</evidence>
<dbReference type="InterPro" id="IPR001245">
    <property type="entry name" value="Ser-Thr/Tyr_kinase_cat_dom"/>
</dbReference>
<organism evidence="27 28">
    <name type="scientific">Eleusine coracana subsp. coracana</name>
    <dbReference type="NCBI Taxonomy" id="191504"/>
    <lineage>
        <taxon>Eukaryota</taxon>
        <taxon>Viridiplantae</taxon>
        <taxon>Streptophyta</taxon>
        <taxon>Embryophyta</taxon>
        <taxon>Tracheophyta</taxon>
        <taxon>Spermatophyta</taxon>
        <taxon>Magnoliopsida</taxon>
        <taxon>Liliopsida</taxon>
        <taxon>Poales</taxon>
        <taxon>Poaceae</taxon>
        <taxon>PACMAD clade</taxon>
        <taxon>Chloridoideae</taxon>
        <taxon>Cynodonteae</taxon>
        <taxon>Eleusininae</taxon>
        <taxon>Eleusine</taxon>
    </lineage>
</organism>
<dbReference type="FunFam" id="3.30.200.20:FF:000432">
    <property type="entry name" value="LRR receptor-like serine/threonine-protein kinase EFR"/>
    <property type="match status" value="1"/>
</dbReference>
<dbReference type="GO" id="GO:0005524">
    <property type="term" value="F:ATP binding"/>
    <property type="evidence" value="ECO:0007669"/>
    <property type="project" value="UniProtKB-UniRule"/>
</dbReference>
<keyword evidence="4" id="KW-1003">Cell membrane</keyword>
<dbReference type="FunFam" id="3.80.10.10:FF:000095">
    <property type="entry name" value="LRR receptor-like serine/threonine-protein kinase GSO1"/>
    <property type="match status" value="1"/>
</dbReference>
<feature type="domain" description="Protein kinase" evidence="26">
    <location>
        <begin position="346"/>
        <end position="623"/>
    </location>
</feature>
<keyword evidence="15 25" id="KW-1133">Transmembrane helix</keyword>
<evidence type="ECO:0000256" key="22">
    <source>
        <dbReference type="ARBA" id="ARBA00056628"/>
    </source>
</evidence>
<evidence type="ECO:0000256" key="2">
    <source>
        <dbReference type="ARBA" id="ARBA00004389"/>
    </source>
</evidence>
<evidence type="ECO:0000256" key="7">
    <source>
        <dbReference type="ARBA" id="ARBA00022614"/>
    </source>
</evidence>
<evidence type="ECO:0000256" key="19">
    <source>
        <dbReference type="ARBA" id="ARBA00047899"/>
    </source>
</evidence>
<comment type="function">
    <text evidence="21">Receptor kinase that detects X.oryzae pv. oryzae protein Ax21 to promote innate immunity. Following X.oryzae pv. oryzae protein Ax21 detection, undergoes cleavage, releasing the processed protein kinase Xa21 chain.</text>
</comment>